<feature type="domain" description="AF4/FMR2 C-terminal homology" evidence="6">
    <location>
        <begin position="964"/>
        <end position="1233"/>
    </location>
</feature>
<feature type="region of interest" description="Disordered" evidence="5">
    <location>
        <begin position="93"/>
        <end position="310"/>
    </location>
</feature>
<proteinExistence type="inferred from homology"/>
<feature type="compositionally biased region" description="Basic and acidic residues" evidence="5">
    <location>
        <begin position="801"/>
        <end position="850"/>
    </location>
</feature>
<evidence type="ECO:0000256" key="4">
    <source>
        <dbReference type="ARBA" id="ARBA00023242"/>
    </source>
</evidence>
<gene>
    <name evidence="8" type="primary">AFF1</name>
</gene>
<dbReference type="Proteomes" id="UP000504627">
    <property type="component" value="Unplaced"/>
</dbReference>
<evidence type="ECO:0000256" key="1">
    <source>
        <dbReference type="ARBA" id="ARBA00004123"/>
    </source>
</evidence>
<dbReference type="GO" id="GO:0010468">
    <property type="term" value="P:regulation of gene expression"/>
    <property type="evidence" value="ECO:0007669"/>
    <property type="project" value="InterPro"/>
</dbReference>
<evidence type="ECO:0000256" key="3">
    <source>
        <dbReference type="ARBA" id="ARBA00022553"/>
    </source>
</evidence>
<feature type="compositionally biased region" description="Polar residues" evidence="5">
    <location>
        <begin position="1131"/>
        <end position="1145"/>
    </location>
</feature>
<keyword evidence="4" id="KW-0539">Nucleus</keyword>
<feature type="compositionally biased region" description="Basic and acidic residues" evidence="5">
    <location>
        <begin position="747"/>
        <end position="756"/>
    </location>
</feature>
<feature type="compositionally biased region" description="Polar residues" evidence="5">
    <location>
        <begin position="263"/>
        <end position="294"/>
    </location>
</feature>
<feature type="compositionally biased region" description="Polar residues" evidence="5">
    <location>
        <begin position="432"/>
        <end position="462"/>
    </location>
</feature>
<feature type="compositionally biased region" description="Low complexity" evidence="5">
    <location>
        <begin position="494"/>
        <end position="512"/>
    </location>
</feature>
<dbReference type="PANTHER" id="PTHR10528">
    <property type="entry name" value="AF4/FMR2 FAMILY MEMBER"/>
    <property type="match status" value="1"/>
</dbReference>
<reference evidence="8" key="1">
    <citation type="submission" date="2025-08" db="UniProtKB">
        <authorList>
            <consortium name="RefSeq"/>
        </authorList>
    </citation>
    <scope>IDENTIFICATION</scope>
    <source>
        <tissue evidence="8">Muscle</tissue>
    </source>
</reference>
<dbReference type="InterPro" id="IPR043640">
    <property type="entry name" value="AF4/FMR2_CHD"/>
</dbReference>
<feature type="compositionally biased region" description="Basic and acidic residues" evidence="5">
    <location>
        <begin position="341"/>
        <end position="370"/>
    </location>
</feature>
<feature type="compositionally biased region" description="Basic and acidic residues" evidence="5">
    <location>
        <begin position="645"/>
        <end position="673"/>
    </location>
</feature>
<dbReference type="Gene3D" id="6.10.250.2670">
    <property type="match status" value="1"/>
</dbReference>
<feature type="compositionally biased region" description="Polar residues" evidence="5">
    <location>
        <begin position="225"/>
        <end position="255"/>
    </location>
</feature>
<sequence length="1234" mass="136537">MAAQSSLCNEDRNLLRIRERERRSQEVLEKKDQFSKKIPLFAEPYKTNKEDELSSRIQNMLGNYEEVKEFMSNKSCQNLIGIPKSVVPLIPPGQPDYPYFPGKTSHTLPSSFQHPPRRPPVGPMVVAPRPPSHSIHYQKAQSGTEPASGLHTKSRSLSNSGNQGQGRSRGGRDSQAGFQHSQNDKPGDCEGRAHELQASPLPLSPLLPCLLSSPVAPLSPLHSSQHINSRSQNSSKSHGSTYSQTKSSQDLVTGSQEKESRDSSAVTLTSTAQPSSQTFPPSLTSKASAMQQKPTAYVRPMDGQDQAPFESLELKPLMEEYHEGPNEDLLDLKAKVKAELSKLETPSEPKEEPNEDISDLKAKAKAELSKLETPSKPVEQTNSIDVQSIEEILREMTRSWPPPLTALNTPTKAEPSKFPFPAKELQPEGSVAQDQKQYGTASETLPSSQPRTSMLQDDLQLSDSEESGDDQVVEKSPSSLTPPRYSSLQSQPKSVASAHSSSSESGSTSDSESSSDSETESHSSDSEVNDPPRAPAPEPEPPTSNKWQLDNWLTKVNPPAVPTESLSEIACGDGHEEGKKQEQGFSSNSSHRHAEPREPHHKTQVTRAPRDTHLPTKRNCQKPPVPTEEPLPRQTVGIKRPSKPLVHEGSKRGLKVESDPGPLEVRDQSSKDKLKVKKIVKPKSTDRKDLKSAPQEPFEKRKHKGSYQANTKSFLDPKLMEDAQTCNALIPLPQGQGTTPIRTSSHRPQDLHKEKLPLPLGEKLLSPVRDPPTLHRLVVKIDLRHLAKVPQPPRKDRHQKRTETKDLPGSRKQDLKRKATDTPEESLQKRKREEKEETDRKKKKSEKETKSLQSSTNKDSSKLKASKASFETQKKDVLLPALPPTSTAHPAPKSTKTAQKKHKTDTDDLPATDNPARNKSNHKDPLSAKHRKVEGNHTELSKGIKGSARDDTKPFPVPFLPNGTSKPRRPQLKFEKQQSKEYYFEQAQRLKHKADAMTDKTGKAFQYLEAALLFIEYGIALESDALEPKSAYSILSDTIVLIKFIMTLKPFADSSVSPHGKIFAVLRMRCQSILHMAMFGYKKDTAMRYSRLLNDHFKSNFRVIQTPSPGFARSTGLPSPLSPIPSPAGSVSSQLGSNDSNSTGHNGIGNGVGSTVTVSSHISSVTSSYVNITSYILHAYEIWEKADTLARKNKEFFAELSRATCALALTSSLTDLVHYIRQGLQWLRLEANMP</sequence>
<dbReference type="InParanoid" id="A0A7R5L800"/>
<protein>
    <submittedName>
        <fullName evidence="8">AF4/FMR2 family member 1 isoform X1</fullName>
    </submittedName>
</protein>
<evidence type="ECO:0000259" key="6">
    <source>
        <dbReference type="Pfam" id="PF18876"/>
    </source>
</evidence>
<dbReference type="PANTHER" id="PTHR10528:SF6">
    <property type="entry name" value="AF4_FMR2 FAMILY MEMBER 1"/>
    <property type="match status" value="1"/>
</dbReference>
<feature type="region of interest" description="Disordered" evidence="5">
    <location>
        <begin position="341"/>
        <end position="712"/>
    </location>
</feature>
<evidence type="ECO:0000313" key="7">
    <source>
        <dbReference type="Proteomes" id="UP000504627"/>
    </source>
</evidence>
<keyword evidence="7" id="KW-1185">Reference proteome</keyword>
<evidence type="ECO:0000313" key="8">
    <source>
        <dbReference type="RefSeq" id="XP_039246982.1"/>
    </source>
</evidence>
<feature type="compositionally biased region" description="Pro residues" evidence="5">
    <location>
        <begin position="532"/>
        <end position="542"/>
    </location>
</feature>
<feature type="compositionally biased region" description="Polar residues" evidence="5">
    <location>
        <begin position="104"/>
        <end position="113"/>
    </location>
</feature>
<feature type="compositionally biased region" description="Basic and acidic residues" evidence="5">
    <location>
        <begin position="182"/>
        <end position="195"/>
    </location>
</feature>
<feature type="compositionally biased region" description="Basic and acidic residues" evidence="5">
    <location>
        <begin position="573"/>
        <end position="582"/>
    </location>
</feature>
<evidence type="ECO:0000256" key="5">
    <source>
        <dbReference type="SAM" id="MobiDB-lite"/>
    </source>
</evidence>
<dbReference type="Pfam" id="PF05110">
    <property type="entry name" value="AF-4"/>
    <property type="match status" value="1"/>
</dbReference>
<dbReference type="GeneID" id="113987934"/>
<dbReference type="RefSeq" id="XP_039246982.1">
    <property type="nucleotide sequence ID" value="XM_039391048.1"/>
</dbReference>
<feature type="compositionally biased region" description="Polar residues" evidence="5">
    <location>
        <begin position="476"/>
        <end position="493"/>
    </location>
</feature>
<dbReference type="Pfam" id="PF18876">
    <property type="entry name" value="AFF4_CHD"/>
    <property type="match status" value="1"/>
</dbReference>
<evidence type="ECO:0000256" key="2">
    <source>
        <dbReference type="ARBA" id="ARBA00007354"/>
    </source>
</evidence>
<feature type="region of interest" description="Disordered" evidence="5">
    <location>
        <begin position="730"/>
        <end position="971"/>
    </location>
</feature>
<dbReference type="GO" id="GO:0032783">
    <property type="term" value="C:super elongation complex"/>
    <property type="evidence" value="ECO:0007669"/>
    <property type="project" value="TreeGrafter"/>
</dbReference>
<accession>A0A7R5L800</accession>
<organism evidence="7 8">
    <name type="scientific">Pipra filicauda</name>
    <name type="common">Wire-tailed manakin</name>
    <dbReference type="NCBI Taxonomy" id="649802"/>
    <lineage>
        <taxon>Eukaryota</taxon>
        <taxon>Metazoa</taxon>
        <taxon>Chordata</taxon>
        <taxon>Craniata</taxon>
        <taxon>Vertebrata</taxon>
        <taxon>Euteleostomi</taxon>
        <taxon>Archelosauria</taxon>
        <taxon>Archosauria</taxon>
        <taxon>Dinosauria</taxon>
        <taxon>Saurischia</taxon>
        <taxon>Theropoda</taxon>
        <taxon>Coelurosauria</taxon>
        <taxon>Aves</taxon>
        <taxon>Neognathae</taxon>
        <taxon>Neoaves</taxon>
        <taxon>Telluraves</taxon>
        <taxon>Australaves</taxon>
        <taxon>Passeriformes</taxon>
        <taxon>Pipridae</taxon>
        <taxon>Pipra</taxon>
    </lineage>
</organism>
<name>A0A7R5L800_9PASS</name>
<dbReference type="InterPro" id="IPR007797">
    <property type="entry name" value="AF4/FMR2"/>
</dbReference>
<dbReference type="CTD" id="4299"/>
<feature type="region of interest" description="Disordered" evidence="5">
    <location>
        <begin position="1112"/>
        <end position="1149"/>
    </location>
</feature>
<dbReference type="AlphaFoldDB" id="A0A7R5L800"/>
<keyword evidence="3" id="KW-0597">Phosphoprotein</keyword>
<comment type="similarity">
    <text evidence="2">Belongs to the AF4 family.</text>
</comment>
<feature type="compositionally biased region" description="Low complexity" evidence="5">
    <location>
        <begin position="199"/>
        <end position="224"/>
    </location>
</feature>
<comment type="subcellular location">
    <subcellularLocation>
        <location evidence="1">Nucleus</location>
    </subcellularLocation>
</comment>
<feature type="compositionally biased region" description="Basic and acidic residues" evidence="5">
    <location>
        <begin position="921"/>
        <end position="953"/>
    </location>
</feature>